<proteinExistence type="predicted"/>
<organism evidence="1 2">
    <name type="scientific">Nocardioides mangrovicus</name>
    <dbReference type="NCBI Taxonomy" id="2478913"/>
    <lineage>
        <taxon>Bacteria</taxon>
        <taxon>Bacillati</taxon>
        <taxon>Actinomycetota</taxon>
        <taxon>Actinomycetes</taxon>
        <taxon>Propionibacteriales</taxon>
        <taxon>Nocardioidaceae</taxon>
        <taxon>Nocardioides</taxon>
    </lineage>
</organism>
<dbReference type="Proteomes" id="UP000281708">
    <property type="component" value="Unassembled WGS sequence"/>
</dbReference>
<comment type="caution">
    <text evidence="1">The sequence shown here is derived from an EMBL/GenBank/DDBJ whole genome shotgun (WGS) entry which is preliminary data.</text>
</comment>
<evidence type="ECO:0000313" key="1">
    <source>
        <dbReference type="EMBL" id="RLV49058.1"/>
    </source>
</evidence>
<evidence type="ECO:0000313" key="2">
    <source>
        <dbReference type="Proteomes" id="UP000281708"/>
    </source>
</evidence>
<dbReference type="AlphaFoldDB" id="A0A3L8P3Q6"/>
<reference evidence="1 2" key="1">
    <citation type="submission" date="2018-10" db="EMBL/GenBank/DDBJ databases">
        <title>Marmoricola sp. 4Q3S-7 whole genome shotgun sequence.</title>
        <authorList>
            <person name="Li F."/>
        </authorList>
    </citation>
    <scope>NUCLEOTIDE SEQUENCE [LARGE SCALE GENOMIC DNA]</scope>
    <source>
        <strain evidence="1 2">4Q3S-7</strain>
    </source>
</reference>
<keyword evidence="2" id="KW-1185">Reference proteome</keyword>
<dbReference type="EMBL" id="RDBE01000007">
    <property type="protein sequence ID" value="RLV49058.1"/>
    <property type="molecule type" value="Genomic_DNA"/>
</dbReference>
<accession>A0A3L8P3Q6</accession>
<sequence>MRHLGDDIDLEVHNPSVLDGLTEDDTWRSRAAALAAKGQRVRITHDGLHFFTLGAPDRRGSTASFIRSGSWPTLQ</sequence>
<protein>
    <submittedName>
        <fullName evidence="1">Uncharacterized protein</fullName>
    </submittedName>
</protein>
<gene>
    <name evidence="1" type="ORF">D9V37_10805</name>
</gene>
<name>A0A3L8P3Q6_9ACTN</name>